<gene>
    <name evidence="1" type="ORF">SAMN06265182_0439</name>
</gene>
<dbReference type="AlphaFoldDB" id="A0A285N6Q7"/>
<dbReference type="InterPro" id="IPR029787">
    <property type="entry name" value="Nucleotide_cyclase"/>
</dbReference>
<evidence type="ECO:0000313" key="1">
    <source>
        <dbReference type="EMBL" id="SNZ03666.1"/>
    </source>
</evidence>
<keyword evidence="2" id="KW-1185">Reference proteome</keyword>
<dbReference type="OrthoDB" id="378670at2"/>
<sequence length="263" mass="30395">MELWKFLEDINKELSYLKEIETEEYESIEKAIENAYLEKPKWNRVNNVVAVFADLANSTNISNRKTKRVYAKFLEAVGYPFVKIFNEFNAEFIDIKGDGGLALFSGNYAEIYAFLAAETFKTFQEEYAKKQLSQYDVNYYFGIGIAKGDLLVKKVGVRGNNNFFVWAGDAVNNAALTSKDIKNISQITSIGITLDIYDKFNQDKFKDYLVYSCGCPKGKKVNLWKEFSIKDEKNFRYKKIESNWCKTHGEEYLNKILEIIGND</sequence>
<dbReference type="EMBL" id="OBEI01000001">
    <property type="protein sequence ID" value="SNZ03666.1"/>
    <property type="molecule type" value="Genomic_DNA"/>
</dbReference>
<reference evidence="2" key="1">
    <citation type="submission" date="2017-09" db="EMBL/GenBank/DDBJ databases">
        <authorList>
            <person name="Varghese N."/>
            <person name="Submissions S."/>
        </authorList>
    </citation>
    <scope>NUCLEOTIDE SEQUENCE [LARGE SCALE GENOMIC DNA]</scope>
    <source>
        <strain evidence="2">DSM 15103</strain>
    </source>
</reference>
<evidence type="ECO:0000313" key="2">
    <source>
        <dbReference type="Proteomes" id="UP000219036"/>
    </source>
</evidence>
<organism evidence="1 2">
    <name type="scientific">Persephonella hydrogeniphila</name>
    <dbReference type="NCBI Taxonomy" id="198703"/>
    <lineage>
        <taxon>Bacteria</taxon>
        <taxon>Pseudomonadati</taxon>
        <taxon>Aquificota</taxon>
        <taxon>Aquificia</taxon>
        <taxon>Aquificales</taxon>
        <taxon>Hydrogenothermaceae</taxon>
        <taxon>Persephonella</taxon>
    </lineage>
</organism>
<accession>A0A285N6Q7</accession>
<proteinExistence type="predicted"/>
<protein>
    <submittedName>
        <fullName evidence="1">Adenylate and Guanylate cyclase catalytic domain-containing protein</fullName>
    </submittedName>
</protein>
<dbReference type="SUPFAM" id="SSF55073">
    <property type="entry name" value="Nucleotide cyclase"/>
    <property type="match status" value="1"/>
</dbReference>
<dbReference type="Proteomes" id="UP000219036">
    <property type="component" value="Unassembled WGS sequence"/>
</dbReference>
<dbReference type="Gene3D" id="3.30.70.1230">
    <property type="entry name" value="Nucleotide cyclase"/>
    <property type="match status" value="1"/>
</dbReference>
<dbReference type="RefSeq" id="WP_096999622.1">
    <property type="nucleotide sequence ID" value="NZ_OBEI01000001.1"/>
</dbReference>
<name>A0A285N6Q7_9AQUI</name>